<proteinExistence type="predicted"/>
<evidence type="ECO:0000313" key="6">
    <source>
        <dbReference type="EMBL" id="SMX34988.1"/>
    </source>
</evidence>
<dbReference type="AlphaFoldDB" id="A0A238JWD9"/>
<dbReference type="InterPro" id="IPR024199">
    <property type="entry name" value="Uncharacterised_DsbB"/>
</dbReference>
<dbReference type="InterPro" id="IPR023380">
    <property type="entry name" value="DsbB-like_sf"/>
</dbReference>
<dbReference type="Proteomes" id="UP000202922">
    <property type="component" value="Unassembled WGS sequence"/>
</dbReference>
<dbReference type="Gene3D" id="1.20.1550.10">
    <property type="entry name" value="DsbB-like"/>
    <property type="match status" value="1"/>
</dbReference>
<keyword evidence="2 5" id="KW-0812">Transmembrane</keyword>
<name>A0A238JWD9_9RHOB</name>
<dbReference type="GO" id="GO:0006457">
    <property type="term" value="P:protein folding"/>
    <property type="evidence" value="ECO:0007669"/>
    <property type="project" value="InterPro"/>
</dbReference>
<evidence type="ECO:0000256" key="4">
    <source>
        <dbReference type="ARBA" id="ARBA00023136"/>
    </source>
</evidence>
<gene>
    <name evidence="6" type="primary">dsbB</name>
    <name evidence="6" type="ORF">COL8621_01592</name>
</gene>
<dbReference type="InterPro" id="IPR003752">
    <property type="entry name" value="DiS_bond_form_DsbB/BdbC"/>
</dbReference>
<dbReference type="EMBL" id="FXYE01000001">
    <property type="protein sequence ID" value="SMX34988.1"/>
    <property type="molecule type" value="Genomic_DNA"/>
</dbReference>
<evidence type="ECO:0000256" key="5">
    <source>
        <dbReference type="SAM" id="Phobius"/>
    </source>
</evidence>
<dbReference type="GO" id="GO:0016020">
    <property type="term" value="C:membrane"/>
    <property type="evidence" value="ECO:0007669"/>
    <property type="project" value="UniProtKB-SubCell"/>
</dbReference>
<organism evidence="6 7">
    <name type="scientific">Actibacterium lipolyticum</name>
    <dbReference type="NCBI Taxonomy" id="1524263"/>
    <lineage>
        <taxon>Bacteria</taxon>
        <taxon>Pseudomonadati</taxon>
        <taxon>Pseudomonadota</taxon>
        <taxon>Alphaproteobacteria</taxon>
        <taxon>Rhodobacterales</taxon>
        <taxon>Roseobacteraceae</taxon>
        <taxon>Actibacterium</taxon>
    </lineage>
</organism>
<evidence type="ECO:0000313" key="7">
    <source>
        <dbReference type="Proteomes" id="UP000202922"/>
    </source>
</evidence>
<dbReference type="RefSeq" id="WP_093966683.1">
    <property type="nucleotide sequence ID" value="NZ_FXYE01000001.1"/>
</dbReference>
<evidence type="ECO:0000256" key="3">
    <source>
        <dbReference type="ARBA" id="ARBA00022989"/>
    </source>
</evidence>
<feature type="transmembrane region" description="Helical" evidence="5">
    <location>
        <begin position="135"/>
        <end position="154"/>
    </location>
</feature>
<dbReference type="GO" id="GO:0015035">
    <property type="term" value="F:protein-disulfide reductase activity"/>
    <property type="evidence" value="ECO:0007669"/>
    <property type="project" value="InterPro"/>
</dbReference>
<sequence length="158" mass="16644">MTRKQLVVLASGGSLALLLGAFAFQFIGGVAPCKMCLWQRWPHLAAILLGPLAWFTRTIWFPIAGLLAAATTSGIGIYHTGVERKWWEGPTSCSGSGNALSGLSGADLLNFDAAPTVVMCDVVAWADPVLNLSMASWNAVLSAILALIWLAAAVSSRD</sequence>
<keyword evidence="7" id="KW-1185">Reference proteome</keyword>
<reference evidence="7" key="1">
    <citation type="submission" date="2017-05" db="EMBL/GenBank/DDBJ databases">
        <authorList>
            <person name="Rodrigo-Torres L."/>
            <person name="Arahal R. D."/>
            <person name="Lucena T."/>
        </authorList>
    </citation>
    <scope>NUCLEOTIDE SEQUENCE [LARGE SCALE GENOMIC DNA]</scope>
    <source>
        <strain evidence="7">CECT 8621</strain>
    </source>
</reference>
<keyword evidence="4 5" id="KW-0472">Membrane</keyword>
<protein>
    <submittedName>
        <fullName evidence="6">Disulfide bond formation protein B</fullName>
    </submittedName>
</protein>
<comment type="subcellular location">
    <subcellularLocation>
        <location evidence="1">Membrane</location>
        <topology evidence="1">Multi-pass membrane protein</topology>
    </subcellularLocation>
</comment>
<accession>A0A238JWD9</accession>
<keyword evidence="3 5" id="KW-1133">Transmembrane helix</keyword>
<feature type="transmembrane region" description="Helical" evidence="5">
    <location>
        <begin position="63"/>
        <end position="81"/>
    </location>
</feature>
<dbReference type="Pfam" id="PF02600">
    <property type="entry name" value="DsbB"/>
    <property type="match status" value="1"/>
</dbReference>
<evidence type="ECO:0000256" key="1">
    <source>
        <dbReference type="ARBA" id="ARBA00004141"/>
    </source>
</evidence>
<evidence type="ECO:0000256" key="2">
    <source>
        <dbReference type="ARBA" id="ARBA00022692"/>
    </source>
</evidence>
<dbReference type="OrthoDB" id="9808637at2"/>
<dbReference type="PIRSF" id="PIRSF033913">
    <property type="entry name" value="S-S_format_DsbB"/>
    <property type="match status" value="1"/>
</dbReference>
<dbReference type="SUPFAM" id="SSF158442">
    <property type="entry name" value="DsbB-like"/>
    <property type="match status" value="1"/>
</dbReference>